<evidence type="ECO:0000259" key="1">
    <source>
        <dbReference type="Pfam" id="PF00266"/>
    </source>
</evidence>
<dbReference type="SUPFAM" id="SSF53383">
    <property type="entry name" value="PLP-dependent transferases"/>
    <property type="match status" value="1"/>
</dbReference>
<organism evidence="2 3">
    <name type="scientific">Emericellopsis atlantica</name>
    <dbReference type="NCBI Taxonomy" id="2614577"/>
    <lineage>
        <taxon>Eukaryota</taxon>
        <taxon>Fungi</taxon>
        <taxon>Dikarya</taxon>
        <taxon>Ascomycota</taxon>
        <taxon>Pezizomycotina</taxon>
        <taxon>Sordariomycetes</taxon>
        <taxon>Hypocreomycetidae</taxon>
        <taxon>Hypocreales</taxon>
        <taxon>Bionectriaceae</taxon>
        <taxon>Emericellopsis</taxon>
    </lineage>
</organism>
<dbReference type="InterPro" id="IPR015421">
    <property type="entry name" value="PyrdxlP-dep_Trfase_major"/>
</dbReference>
<dbReference type="PANTHER" id="PTHR14237:SF19">
    <property type="entry name" value="MITOCHONDRIAL AMIDOXIME REDUCING COMPONENT 1"/>
    <property type="match status" value="1"/>
</dbReference>
<dbReference type="EMBL" id="MU251250">
    <property type="protein sequence ID" value="KAG9255592.1"/>
    <property type="molecule type" value="Genomic_DNA"/>
</dbReference>
<dbReference type="PANTHER" id="PTHR14237">
    <property type="entry name" value="MOLYBDOPTERIN COFACTOR SULFURASE MOSC"/>
    <property type="match status" value="1"/>
</dbReference>
<comment type="caution">
    <text evidence="2">The sequence shown here is derived from an EMBL/GenBank/DDBJ whole genome shotgun (WGS) entry which is preliminary data.</text>
</comment>
<dbReference type="GeneID" id="70297281"/>
<accession>A0A9P7ZPQ9</accession>
<evidence type="ECO:0000313" key="3">
    <source>
        <dbReference type="Proteomes" id="UP000887229"/>
    </source>
</evidence>
<evidence type="ECO:0000313" key="2">
    <source>
        <dbReference type="EMBL" id="KAG9255592.1"/>
    </source>
</evidence>
<dbReference type="OrthoDB" id="10264306at2759"/>
<dbReference type="Pfam" id="PF00266">
    <property type="entry name" value="Aminotran_5"/>
    <property type="match status" value="1"/>
</dbReference>
<dbReference type="InterPro" id="IPR000192">
    <property type="entry name" value="Aminotrans_V_dom"/>
</dbReference>
<reference evidence="2" key="1">
    <citation type="journal article" date="2021" name="IMA Fungus">
        <title>Genomic characterization of three marine fungi, including Emericellopsis atlantica sp. nov. with signatures of a generalist lifestyle and marine biomass degradation.</title>
        <authorList>
            <person name="Hagestad O.C."/>
            <person name="Hou L."/>
            <person name="Andersen J.H."/>
            <person name="Hansen E.H."/>
            <person name="Altermark B."/>
            <person name="Li C."/>
            <person name="Kuhnert E."/>
            <person name="Cox R.J."/>
            <person name="Crous P.W."/>
            <person name="Spatafora J.W."/>
            <person name="Lail K."/>
            <person name="Amirebrahimi M."/>
            <person name="Lipzen A."/>
            <person name="Pangilinan J."/>
            <person name="Andreopoulos W."/>
            <person name="Hayes R.D."/>
            <person name="Ng V."/>
            <person name="Grigoriev I.V."/>
            <person name="Jackson S.A."/>
            <person name="Sutton T.D.S."/>
            <person name="Dobson A.D.W."/>
            <person name="Rama T."/>
        </authorList>
    </citation>
    <scope>NUCLEOTIDE SEQUENCE</scope>
    <source>
        <strain evidence="2">TS7</strain>
    </source>
</reference>
<dbReference type="Proteomes" id="UP000887229">
    <property type="component" value="Unassembled WGS sequence"/>
</dbReference>
<sequence>MSHVTSLRQTEYPYLDQQKHTYLDYTGAGLPSITQAVAHHARLTSTVAGNPHSISPASGTSTALVDETRRRIFRYLHAAPEEYAVIFTTNATAAAKLVGEGYPFDKRTRLVLTADNHNSINGLRRYARQAGADVAYVPISDADSLRISTSDVGQALPKLNAPMRASCSFLRPHRRARTGLFAYPAQSNFSGVHHPLSWVSLAQSRGYTVLLDAAAYLPTTPLDLSRCKADFVILSWYKVFRFPTGVGCLIARHDALATLERPWFSGGAVDMVTVGREWHRMADGGQAWEDGTLNFLVIPDVRVGLDFFVHTVGYDPLRKRLRLLTRWCIDTLSSLRHKSGHGVCRIYGPRDAEGRGSTIAFNVQDVAGVLVDETRNISIRAGCFCNPGVGETVSGASKEVLRAFAQERDKDRGGMGAVRISLGIASTVGDIETFVSFIEDTYKDRKLR</sequence>
<dbReference type="InterPro" id="IPR015422">
    <property type="entry name" value="PyrdxlP-dep_Trfase_small"/>
</dbReference>
<keyword evidence="3" id="KW-1185">Reference proteome</keyword>
<dbReference type="Gene3D" id="3.90.1150.10">
    <property type="entry name" value="Aspartate Aminotransferase, domain 1"/>
    <property type="match status" value="1"/>
</dbReference>
<name>A0A9P7ZPQ9_9HYPO</name>
<dbReference type="Gene3D" id="3.40.640.10">
    <property type="entry name" value="Type I PLP-dependent aspartate aminotransferase-like (Major domain)"/>
    <property type="match status" value="1"/>
</dbReference>
<dbReference type="InterPro" id="IPR015424">
    <property type="entry name" value="PyrdxlP-dep_Trfase"/>
</dbReference>
<feature type="domain" description="Aminotransferase class V" evidence="1">
    <location>
        <begin position="35"/>
        <end position="434"/>
    </location>
</feature>
<proteinExistence type="predicted"/>
<dbReference type="RefSeq" id="XP_046119516.1">
    <property type="nucleotide sequence ID" value="XM_046266378.1"/>
</dbReference>
<protein>
    <submittedName>
        <fullName evidence="2">Cysteine desulfurase</fullName>
    </submittedName>
</protein>
<gene>
    <name evidence="2" type="ORF">F5Z01DRAFT_699338</name>
</gene>
<dbReference type="AlphaFoldDB" id="A0A9P7ZPQ9"/>